<organism evidence="9 10">
    <name type="scientific">Diabrotica balteata</name>
    <name type="common">Banded cucumber beetle</name>
    <dbReference type="NCBI Taxonomy" id="107213"/>
    <lineage>
        <taxon>Eukaryota</taxon>
        <taxon>Metazoa</taxon>
        <taxon>Ecdysozoa</taxon>
        <taxon>Arthropoda</taxon>
        <taxon>Hexapoda</taxon>
        <taxon>Insecta</taxon>
        <taxon>Pterygota</taxon>
        <taxon>Neoptera</taxon>
        <taxon>Endopterygota</taxon>
        <taxon>Coleoptera</taxon>
        <taxon>Polyphaga</taxon>
        <taxon>Cucujiformia</taxon>
        <taxon>Chrysomeloidea</taxon>
        <taxon>Chrysomelidae</taxon>
        <taxon>Galerucinae</taxon>
        <taxon>Diabroticina</taxon>
        <taxon>Diabroticites</taxon>
        <taxon>Diabrotica</taxon>
    </lineage>
</organism>
<keyword evidence="2" id="KW-1003">Cell membrane</keyword>
<evidence type="ECO:0000256" key="6">
    <source>
        <dbReference type="ARBA" id="ARBA00023170"/>
    </source>
</evidence>
<feature type="transmembrane region" description="Helical" evidence="8">
    <location>
        <begin position="362"/>
        <end position="386"/>
    </location>
</feature>
<dbReference type="PANTHER" id="PTHR42643:SF30">
    <property type="entry name" value="IONOTROPIC RECEPTOR 40A-RELATED"/>
    <property type="match status" value="1"/>
</dbReference>
<accession>A0A9N9SRA5</accession>
<gene>
    <name evidence="9" type="ORF">DIABBA_LOCUS491</name>
</gene>
<dbReference type="Gene3D" id="1.10.287.70">
    <property type="match status" value="1"/>
</dbReference>
<dbReference type="Proteomes" id="UP001153709">
    <property type="component" value="Chromosome 1"/>
</dbReference>
<evidence type="ECO:0000256" key="3">
    <source>
        <dbReference type="ARBA" id="ARBA00022692"/>
    </source>
</evidence>
<feature type="transmembrane region" description="Helical" evidence="8">
    <location>
        <begin position="332"/>
        <end position="350"/>
    </location>
</feature>
<dbReference type="PANTHER" id="PTHR42643">
    <property type="entry name" value="IONOTROPIC RECEPTOR 20A-RELATED"/>
    <property type="match status" value="1"/>
</dbReference>
<keyword evidence="6" id="KW-0675">Receptor</keyword>
<name>A0A9N9SRA5_DIABA</name>
<feature type="transmembrane region" description="Helical" evidence="8">
    <location>
        <begin position="298"/>
        <end position="320"/>
    </location>
</feature>
<keyword evidence="4 8" id="KW-1133">Transmembrane helix</keyword>
<evidence type="ECO:0000313" key="10">
    <source>
        <dbReference type="Proteomes" id="UP001153709"/>
    </source>
</evidence>
<sequence>MCAAELCQNDFRDQFHNSVIVIFENSTKSMYFRSLLLKELSNQKKPYYILSLTKSIPNFRTKYTGILKYLLLEISSVDKFKESISTMRILPGWNPKANFLIVSFTVFKNSKMIANIIFNLLLKEDIVPTAVVLIDQDTKAFNIFTTVLNAKAPTSIACRRVVKENAKYYHTTFSNNTFKRVRAKFYPFPPFVIYNGTSFDMKHPGIEIKLLRTLAQTCNLTVEYYLSDPKCTKGEVFDNGTLTKDFKELHENKYDVITGGYVVTYPRALYLNPSAAYSTDELIWCVPNSQYYKYNINIQLVVLMVGLLIPVVLVVLIWYANRSKEARLKFGTSVEGIILNSFSICLFVAIPQLPKTDRLRYLVGLLIIFAFFCTTMFTTTITSLFIRKTPSQKFDSMEKLYKSNLKTYYTTNTFHYFSHVFIPGISRAELAQRKIDCSDTLKCLNAVAEGDSAVVISKYNVEYLMMTPMKWLGGGEGDGIIKVEMDRGPHRTQDDAAVGYIFQRPPDPEFHSFGPKQQRWAGDEGIIDNQHDQKWKYPTVVNNKVATPPNSISYMGSAGAAAAAAMAPLYDMGAPNINKTLQPHEQQYIYMPNQMPPPPTAGMPLHHAPYMPPQSLTQQLHQQQQQQMRHQQAQLGDPYRSLFTHHTKINPRSIKFYCRKYSVVHIVKLAITDLFWLTFCSVQGVIRTNVVLTRWGRTQIDMIGLLIKLRNRTFLTFNQTFPI</sequence>
<keyword evidence="5 8" id="KW-0472">Membrane</keyword>
<protein>
    <submittedName>
        <fullName evidence="9">Uncharacterized protein</fullName>
    </submittedName>
</protein>
<dbReference type="Gene3D" id="3.40.190.10">
    <property type="entry name" value="Periplasmic binding protein-like II"/>
    <property type="match status" value="1"/>
</dbReference>
<evidence type="ECO:0000256" key="4">
    <source>
        <dbReference type="ARBA" id="ARBA00022989"/>
    </source>
</evidence>
<evidence type="ECO:0000313" key="9">
    <source>
        <dbReference type="EMBL" id="CAG9826369.1"/>
    </source>
</evidence>
<reference evidence="9" key="1">
    <citation type="submission" date="2022-01" db="EMBL/GenBank/DDBJ databases">
        <authorList>
            <person name="King R."/>
        </authorList>
    </citation>
    <scope>NUCLEOTIDE SEQUENCE</scope>
</reference>
<comment type="subcellular location">
    <subcellularLocation>
        <location evidence="1">Cell membrane</location>
        <topology evidence="1">Multi-pass membrane protein</topology>
    </subcellularLocation>
</comment>
<dbReference type="AlphaFoldDB" id="A0A9N9SRA5"/>
<dbReference type="InterPro" id="IPR052192">
    <property type="entry name" value="Insect_Ionotropic_Sensory_Rcpt"/>
</dbReference>
<evidence type="ECO:0000256" key="2">
    <source>
        <dbReference type="ARBA" id="ARBA00022475"/>
    </source>
</evidence>
<keyword evidence="3 8" id="KW-0812">Transmembrane</keyword>
<evidence type="ECO:0000256" key="8">
    <source>
        <dbReference type="SAM" id="Phobius"/>
    </source>
</evidence>
<evidence type="ECO:0000256" key="5">
    <source>
        <dbReference type="ARBA" id="ARBA00023136"/>
    </source>
</evidence>
<keyword evidence="10" id="KW-1185">Reference proteome</keyword>
<dbReference type="SUPFAM" id="SSF53850">
    <property type="entry name" value="Periplasmic binding protein-like II"/>
    <property type="match status" value="1"/>
</dbReference>
<dbReference type="GO" id="GO:0005886">
    <property type="term" value="C:plasma membrane"/>
    <property type="evidence" value="ECO:0007669"/>
    <property type="project" value="UniProtKB-SubCell"/>
</dbReference>
<evidence type="ECO:0000256" key="1">
    <source>
        <dbReference type="ARBA" id="ARBA00004651"/>
    </source>
</evidence>
<proteinExistence type="predicted"/>
<dbReference type="EMBL" id="OU898276">
    <property type="protein sequence ID" value="CAG9826369.1"/>
    <property type="molecule type" value="Genomic_DNA"/>
</dbReference>
<evidence type="ECO:0000256" key="7">
    <source>
        <dbReference type="ARBA" id="ARBA00023180"/>
    </source>
</evidence>
<keyword evidence="7" id="KW-0325">Glycoprotein</keyword>
<dbReference type="OrthoDB" id="668540at2759"/>